<dbReference type="InterPro" id="IPR019734">
    <property type="entry name" value="TPR_rpt"/>
</dbReference>
<reference evidence="1 2" key="1">
    <citation type="submission" date="2017-06" db="EMBL/GenBank/DDBJ databases">
        <title>Novel microbial phyla capable of carbon fixation and sulfur reduction in deep-sea sediments.</title>
        <authorList>
            <person name="Huang J."/>
            <person name="Baker B."/>
            <person name="Wang Y."/>
        </authorList>
    </citation>
    <scope>NUCLEOTIDE SEQUENCE [LARGE SCALE GENOMIC DNA]</scope>
    <source>
        <strain evidence="1">B3_LCP</strain>
    </source>
</reference>
<dbReference type="Gene3D" id="1.25.40.10">
    <property type="entry name" value="Tetratricopeptide repeat domain"/>
    <property type="match status" value="2"/>
</dbReference>
<comment type="caution">
    <text evidence="1">The sequence shown here is derived from an EMBL/GenBank/DDBJ whole genome shotgun (WGS) entry which is preliminary data.</text>
</comment>
<organism evidence="1 2">
    <name type="scientific">candidate division LCP-89 bacterium B3_LCP</name>
    <dbReference type="NCBI Taxonomy" id="2012998"/>
    <lineage>
        <taxon>Bacteria</taxon>
        <taxon>Pseudomonadati</taxon>
        <taxon>Bacteria division LCP-89</taxon>
    </lineage>
</organism>
<dbReference type="PANTHER" id="PTHR47691">
    <property type="entry name" value="REGULATOR-RELATED"/>
    <property type="match status" value="1"/>
</dbReference>
<dbReference type="PANTHER" id="PTHR47691:SF3">
    <property type="entry name" value="HTH-TYPE TRANSCRIPTIONAL REGULATOR RV0890C-RELATED"/>
    <property type="match status" value="1"/>
</dbReference>
<dbReference type="SMART" id="SM00028">
    <property type="entry name" value="TPR"/>
    <property type="match status" value="4"/>
</dbReference>
<protein>
    <recommendedName>
        <fullName evidence="3">MalT-like TPR region domain-containing protein</fullName>
    </recommendedName>
</protein>
<dbReference type="Gene3D" id="3.40.50.300">
    <property type="entry name" value="P-loop containing nucleotide triphosphate hydrolases"/>
    <property type="match status" value="1"/>
</dbReference>
<dbReference type="SUPFAM" id="SSF48452">
    <property type="entry name" value="TPR-like"/>
    <property type="match status" value="1"/>
</dbReference>
<dbReference type="PRINTS" id="PR00364">
    <property type="entry name" value="DISEASERSIST"/>
</dbReference>
<evidence type="ECO:0008006" key="3">
    <source>
        <dbReference type="Google" id="ProtNLM"/>
    </source>
</evidence>
<dbReference type="Proteomes" id="UP000319619">
    <property type="component" value="Unassembled WGS sequence"/>
</dbReference>
<dbReference type="InterPro" id="IPR011990">
    <property type="entry name" value="TPR-like_helical_dom_sf"/>
</dbReference>
<dbReference type="SUPFAM" id="SSF52540">
    <property type="entry name" value="P-loop containing nucleoside triphosphate hydrolases"/>
    <property type="match status" value="1"/>
</dbReference>
<sequence length="949" mass="107632">MVIESLVLFSAIKKFSDVVGLTADIQRSPEKTLDAIYEKVVQDNPRFLQYWNRIFQGDLKRIFDRTFEAIAPGNESVKRKFILATGSDPGLNQICIDIERGFLPKVEQLVPIFENVLPGENPHQVAEKFIRLLYKSINLDKQQAFLLDSSHLKELDEVISNTEKILERIVKPLDAGTRIIVEEGKPHSDEVLVSAAKLPMTDATLLGREKELKMLDNAWENENCNVISLVAFGGVGKTALVNVWLNNIAQDHYRGAQKVYGYSFYTQGTSEDKQASADPFITAALEWFGDPDPTEGSPWQKGERLAKLVREERTLLILDGLEPIQYPPGEMGGRLRDPGMQSLLRGLGSHNPGLCVITTRLEVEDLKRFKGSLAEYIDLEKLTPEAGAKLLELRGAKGSEKELKKASEEFEGHALALNLLGNYLSVVYDGDIRKRDQIPKLTKYPQQGGYARRVMESYQRMFKDKPELDVLYMVGLFDRPAEGGAIEALKAEPVIAGLTTRIADLSHEDWQFTLHNLRTAKLLTEKIEGEPDTLDCHPLIREHFGERLKKENSATWKEAHRRLYEYYKTTAKEFPDTIEEMIPLYEAVVHGCHAELHKEVLHEVYWKRIQRGNKYFSKRQLGVYGYELSALSCFLDPQSKDVVEGLSETDEVFILSELGFSLRAQGRLVEAVQLLQLVHKSNFKQSDWINYAIQVGNISELYLIIGDIGNALVIAGNSFEASEMSSNIPQFITTQTAFANALHKAGNIKQAKILFSRAEEIQKSYQPNYPLLYSLQGFNYCDLLLSLGNYSEVINRGSQTLKWMTQQNWLLGIALDNLTLGRAYLLQILNDKRSAFSKAENHLNEAVIGLRKAGVQEYIARGLQTRAELYRVKEDFTNCLYDLEEAMEIATLGGMRLFEADCHLGYARLYMAKGEKEKAREHLCKAKEIIDDTGYHRRDEEVKNLECRI</sequence>
<gene>
    <name evidence="1" type="ORF">CEE37_11790</name>
</gene>
<proteinExistence type="predicted"/>
<dbReference type="AlphaFoldDB" id="A0A532UVY5"/>
<name>A0A532UVY5_UNCL8</name>
<evidence type="ECO:0000313" key="2">
    <source>
        <dbReference type="Proteomes" id="UP000319619"/>
    </source>
</evidence>
<accession>A0A532UVY5</accession>
<dbReference type="EMBL" id="NJBN01000008">
    <property type="protein sequence ID" value="TKJ39095.1"/>
    <property type="molecule type" value="Genomic_DNA"/>
</dbReference>
<evidence type="ECO:0000313" key="1">
    <source>
        <dbReference type="EMBL" id="TKJ39095.1"/>
    </source>
</evidence>
<dbReference type="InterPro" id="IPR027417">
    <property type="entry name" value="P-loop_NTPase"/>
</dbReference>